<evidence type="ECO:0000313" key="7">
    <source>
        <dbReference type="EMBL" id="MFC0560918.1"/>
    </source>
</evidence>
<evidence type="ECO:0000256" key="1">
    <source>
        <dbReference type="ARBA" id="ARBA00004651"/>
    </source>
</evidence>
<dbReference type="InterPro" id="IPR002528">
    <property type="entry name" value="MATE_fam"/>
</dbReference>
<dbReference type="EMBL" id="JBHLTR010000049">
    <property type="protein sequence ID" value="MFC0560918.1"/>
    <property type="molecule type" value="Genomic_DNA"/>
</dbReference>
<gene>
    <name evidence="7" type="ORF">ACFFH4_18365</name>
</gene>
<accession>A0ABV6NLE3</accession>
<protein>
    <submittedName>
        <fullName evidence="7">MATE family efflux transporter</fullName>
    </submittedName>
</protein>
<evidence type="ECO:0000256" key="5">
    <source>
        <dbReference type="ARBA" id="ARBA00023136"/>
    </source>
</evidence>
<evidence type="ECO:0000256" key="3">
    <source>
        <dbReference type="ARBA" id="ARBA00022692"/>
    </source>
</evidence>
<evidence type="ECO:0000256" key="6">
    <source>
        <dbReference type="SAM" id="Phobius"/>
    </source>
</evidence>
<keyword evidence="5 6" id="KW-0472">Membrane</keyword>
<keyword evidence="3 6" id="KW-0812">Transmembrane</keyword>
<dbReference type="PANTHER" id="PTHR43823">
    <property type="entry name" value="SPORULATION PROTEIN YKVU"/>
    <property type="match status" value="1"/>
</dbReference>
<evidence type="ECO:0000256" key="4">
    <source>
        <dbReference type="ARBA" id="ARBA00022989"/>
    </source>
</evidence>
<comment type="subcellular location">
    <subcellularLocation>
        <location evidence="1">Cell membrane</location>
        <topology evidence="1">Multi-pass membrane protein</topology>
    </subcellularLocation>
</comment>
<dbReference type="RefSeq" id="WP_273848021.1">
    <property type="nucleotide sequence ID" value="NZ_JAQQWT010000045.1"/>
</dbReference>
<feature type="transmembrane region" description="Helical" evidence="6">
    <location>
        <begin position="41"/>
        <end position="64"/>
    </location>
</feature>
<sequence>MLWNLSIPAMVGLFVMALFNVVDIFFISYAEGVDAVAGLTVAFPVMLIVMTLSSAVGIGAASIISRRLGEKRVEDANLVFGTFIFLILIISFISIILGVFLLQKSFSWH</sequence>
<name>A0ABV6NLE3_9BACI</name>
<dbReference type="Pfam" id="PF01554">
    <property type="entry name" value="MatE"/>
    <property type="match status" value="1"/>
</dbReference>
<evidence type="ECO:0000313" key="8">
    <source>
        <dbReference type="Proteomes" id="UP001589833"/>
    </source>
</evidence>
<evidence type="ECO:0000256" key="2">
    <source>
        <dbReference type="ARBA" id="ARBA00022475"/>
    </source>
</evidence>
<keyword evidence="2" id="KW-1003">Cell membrane</keyword>
<comment type="caution">
    <text evidence="7">The sequence shown here is derived from an EMBL/GenBank/DDBJ whole genome shotgun (WGS) entry which is preliminary data.</text>
</comment>
<dbReference type="Proteomes" id="UP001589833">
    <property type="component" value="Unassembled WGS sequence"/>
</dbReference>
<keyword evidence="4 6" id="KW-1133">Transmembrane helix</keyword>
<organism evidence="7 8">
    <name type="scientific">Halalkalibacter alkalisediminis</name>
    <dbReference type="NCBI Taxonomy" id="935616"/>
    <lineage>
        <taxon>Bacteria</taxon>
        <taxon>Bacillati</taxon>
        <taxon>Bacillota</taxon>
        <taxon>Bacilli</taxon>
        <taxon>Bacillales</taxon>
        <taxon>Bacillaceae</taxon>
        <taxon>Halalkalibacter</taxon>
    </lineage>
</organism>
<keyword evidence="8" id="KW-1185">Reference proteome</keyword>
<feature type="transmembrane region" description="Helical" evidence="6">
    <location>
        <begin position="7"/>
        <end position="29"/>
    </location>
</feature>
<dbReference type="InterPro" id="IPR051327">
    <property type="entry name" value="MATE_MepA_subfamily"/>
</dbReference>
<reference evidence="7 8" key="1">
    <citation type="submission" date="2024-09" db="EMBL/GenBank/DDBJ databases">
        <authorList>
            <person name="Sun Q."/>
            <person name="Mori K."/>
        </authorList>
    </citation>
    <scope>NUCLEOTIDE SEQUENCE [LARGE SCALE GENOMIC DNA]</scope>
    <source>
        <strain evidence="7 8">NCAIM B.02301</strain>
    </source>
</reference>
<proteinExistence type="predicted"/>
<feature type="transmembrane region" description="Helical" evidence="6">
    <location>
        <begin position="76"/>
        <end position="102"/>
    </location>
</feature>
<dbReference type="PANTHER" id="PTHR43823:SF3">
    <property type="entry name" value="MULTIDRUG EXPORT PROTEIN MEPA"/>
    <property type="match status" value="1"/>
</dbReference>